<dbReference type="AlphaFoldDB" id="A0A151NQN9"/>
<evidence type="ECO:0000313" key="2">
    <source>
        <dbReference type="Proteomes" id="UP000050525"/>
    </source>
</evidence>
<comment type="caution">
    <text evidence="1">The sequence shown here is derived from an EMBL/GenBank/DDBJ whole genome shotgun (WGS) entry which is preliminary data.</text>
</comment>
<organism evidence="1 2">
    <name type="scientific">Alligator mississippiensis</name>
    <name type="common">American alligator</name>
    <dbReference type="NCBI Taxonomy" id="8496"/>
    <lineage>
        <taxon>Eukaryota</taxon>
        <taxon>Metazoa</taxon>
        <taxon>Chordata</taxon>
        <taxon>Craniata</taxon>
        <taxon>Vertebrata</taxon>
        <taxon>Euteleostomi</taxon>
        <taxon>Archelosauria</taxon>
        <taxon>Archosauria</taxon>
        <taxon>Crocodylia</taxon>
        <taxon>Alligatoridae</taxon>
        <taxon>Alligatorinae</taxon>
        <taxon>Alligator</taxon>
    </lineage>
</organism>
<evidence type="ECO:0000313" key="1">
    <source>
        <dbReference type="EMBL" id="KYO39020.1"/>
    </source>
</evidence>
<accession>A0A151NQN9</accession>
<proteinExistence type="predicted"/>
<keyword evidence="2" id="KW-1185">Reference proteome</keyword>
<reference evidence="1 2" key="1">
    <citation type="journal article" date="2012" name="Genome Biol.">
        <title>Sequencing three crocodilian genomes to illuminate the evolution of archosaurs and amniotes.</title>
        <authorList>
            <person name="St John J.A."/>
            <person name="Braun E.L."/>
            <person name="Isberg S.R."/>
            <person name="Miles L.G."/>
            <person name="Chong A.Y."/>
            <person name="Gongora J."/>
            <person name="Dalzell P."/>
            <person name="Moran C."/>
            <person name="Bed'hom B."/>
            <person name="Abzhanov A."/>
            <person name="Burgess S.C."/>
            <person name="Cooksey A.M."/>
            <person name="Castoe T.A."/>
            <person name="Crawford N.G."/>
            <person name="Densmore L.D."/>
            <person name="Drew J.C."/>
            <person name="Edwards S.V."/>
            <person name="Faircloth B.C."/>
            <person name="Fujita M.K."/>
            <person name="Greenwold M.J."/>
            <person name="Hoffmann F.G."/>
            <person name="Howard J.M."/>
            <person name="Iguchi T."/>
            <person name="Janes D.E."/>
            <person name="Khan S.Y."/>
            <person name="Kohno S."/>
            <person name="de Koning A.J."/>
            <person name="Lance S.L."/>
            <person name="McCarthy F.M."/>
            <person name="McCormack J.E."/>
            <person name="Merchant M.E."/>
            <person name="Peterson D.G."/>
            <person name="Pollock D.D."/>
            <person name="Pourmand N."/>
            <person name="Raney B.J."/>
            <person name="Roessler K.A."/>
            <person name="Sanford J.R."/>
            <person name="Sawyer R.H."/>
            <person name="Schmidt C.J."/>
            <person name="Triplett E.W."/>
            <person name="Tuberville T.D."/>
            <person name="Venegas-Anaya M."/>
            <person name="Howard J.T."/>
            <person name="Jarvis E.D."/>
            <person name="Guillette L.J.Jr."/>
            <person name="Glenn T.C."/>
            <person name="Green R.E."/>
            <person name="Ray D.A."/>
        </authorList>
    </citation>
    <scope>NUCLEOTIDE SEQUENCE [LARGE SCALE GENOMIC DNA]</scope>
    <source>
        <strain evidence="1">KSC_2009_1</strain>
    </source>
</reference>
<name>A0A151NQN9_ALLMI</name>
<dbReference type="Proteomes" id="UP000050525">
    <property type="component" value="Unassembled WGS sequence"/>
</dbReference>
<gene>
    <name evidence="1" type="ORF">Y1Q_0022598</name>
</gene>
<protein>
    <submittedName>
        <fullName evidence="1">Uncharacterized protein</fullName>
    </submittedName>
</protein>
<dbReference type="EMBL" id="AKHW03002395">
    <property type="protein sequence ID" value="KYO39020.1"/>
    <property type="molecule type" value="Genomic_DNA"/>
</dbReference>
<sequence>MMSQTDPWYDRTVKLPALGYNGVHLDITLQAQGTKGEERRKKKVWCKATQWHKFRLTGLRLGQKDHRSWVKVRFKAGRRLQGTREATMMSRYLNAAAASLVHLNQQWFCCLADSRCGEQLQRVCNWCVTKSPAL</sequence>